<dbReference type="GO" id="GO:0006352">
    <property type="term" value="P:DNA-templated transcription initiation"/>
    <property type="evidence" value="ECO:0007669"/>
    <property type="project" value="InterPro"/>
</dbReference>
<evidence type="ECO:0000259" key="5">
    <source>
        <dbReference type="Pfam" id="PF04542"/>
    </source>
</evidence>
<keyword evidence="3" id="KW-0731">Sigma factor</keyword>
<dbReference type="SUPFAM" id="SSF88659">
    <property type="entry name" value="Sigma3 and sigma4 domains of RNA polymerase sigma factors"/>
    <property type="match status" value="1"/>
</dbReference>
<gene>
    <name evidence="7" type="ORF">BDD43_3120</name>
</gene>
<accession>A0A495J1T6</accession>
<feature type="domain" description="RNA polymerase sigma-70 region 2" evidence="5">
    <location>
        <begin position="27"/>
        <end position="91"/>
    </location>
</feature>
<comment type="similarity">
    <text evidence="1">Belongs to the sigma-70 factor family. ECF subfamily.</text>
</comment>
<evidence type="ECO:0000256" key="4">
    <source>
        <dbReference type="ARBA" id="ARBA00023163"/>
    </source>
</evidence>
<name>A0A495J1T6_9SPHI</name>
<dbReference type="RefSeq" id="WP_121198473.1">
    <property type="nucleotide sequence ID" value="NZ_RBKU01000001.1"/>
</dbReference>
<dbReference type="Pfam" id="PF04542">
    <property type="entry name" value="Sigma70_r2"/>
    <property type="match status" value="1"/>
</dbReference>
<evidence type="ECO:0000259" key="6">
    <source>
        <dbReference type="Pfam" id="PF08281"/>
    </source>
</evidence>
<dbReference type="SUPFAM" id="SSF88946">
    <property type="entry name" value="Sigma2 domain of RNA polymerase sigma factors"/>
    <property type="match status" value="1"/>
</dbReference>
<keyword evidence="2" id="KW-0805">Transcription regulation</keyword>
<dbReference type="Gene3D" id="1.10.1740.10">
    <property type="match status" value="1"/>
</dbReference>
<evidence type="ECO:0000256" key="1">
    <source>
        <dbReference type="ARBA" id="ARBA00010641"/>
    </source>
</evidence>
<dbReference type="PANTHER" id="PTHR43133">
    <property type="entry name" value="RNA POLYMERASE ECF-TYPE SIGMA FACTO"/>
    <property type="match status" value="1"/>
</dbReference>
<proteinExistence type="inferred from homology"/>
<protein>
    <submittedName>
        <fullName evidence="7">RNA polymerase sigma-70 factor (ECF subfamily)</fullName>
    </submittedName>
</protein>
<dbReference type="InterPro" id="IPR036388">
    <property type="entry name" value="WH-like_DNA-bd_sf"/>
</dbReference>
<dbReference type="InterPro" id="IPR039425">
    <property type="entry name" value="RNA_pol_sigma-70-like"/>
</dbReference>
<keyword evidence="4" id="KW-0804">Transcription</keyword>
<dbReference type="Pfam" id="PF08281">
    <property type="entry name" value="Sigma70_r4_2"/>
    <property type="match status" value="1"/>
</dbReference>
<reference evidence="7 8" key="1">
    <citation type="submission" date="2018-10" db="EMBL/GenBank/DDBJ databases">
        <title>Genomic Encyclopedia of Archaeal and Bacterial Type Strains, Phase II (KMG-II): from individual species to whole genera.</title>
        <authorList>
            <person name="Goeker M."/>
        </authorList>
    </citation>
    <scope>NUCLEOTIDE SEQUENCE [LARGE SCALE GENOMIC DNA]</scope>
    <source>
        <strain evidence="7 8">DSM 18602</strain>
    </source>
</reference>
<dbReference type="InterPro" id="IPR013249">
    <property type="entry name" value="RNA_pol_sigma70_r4_t2"/>
</dbReference>
<sequence>MKLIDDSELPVLLEQLRQGEERAFNTIYKAYFKPLYRKVFSMIKDEMIADELIQDLFLKVWHKREEINPKQSFQAYLYTVANNLVFDYFRKIAKDKRLTARLLIHATDFYMHSDELLESKESMQLLLKAIDQLSPQRKLVFTCCKLEGKSYEEASKELGISVATVNSHMTQSLRTVREYILKNYDVAVVSVLVCSTITVTEHILYPHLL</sequence>
<organism evidence="7 8">
    <name type="scientific">Mucilaginibacter gracilis</name>
    <dbReference type="NCBI Taxonomy" id="423350"/>
    <lineage>
        <taxon>Bacteria</taxon>
        <taxon>Pseudomonadati</taxon>
        <taxon>Bacteroidota</taxon>
        <taxon>Sphingobacteriia</taxon>
        <taxon>Sphingobacteriales</taxon>
        <taxon>Sphingobacteriaceae</taxon>
        <taxon>Mucilaginibacter</taxon>
    </lineage>
</organism>
<dbReference type="Proteomes" id="UP000268007">
    <property type="component" value="Unassembled WGS sequence"/>
</dbReference>
<dbReference type="EMBL" id="RBKU01000001">
    <property type="protein sequence ID" value="RKR82925.1"/>
    <property type="molecule type" value="Genomic_DNA"/>
</dbReference>
<dbReference type="InterPro" id="IPR013325">
    <property type="entry name" value="RNA_pol_sigma_r2"/>
</dbReference>
<evidence type="ECO:0000256" key="2">
    <source>
        <dbReference type="ARBA" id="ARBA00023015"/>
    </source>
</evidence>
<evidence type="ECO:0000256" key="3">
    <source>
        <dbReference type="ARBA" id="ARBA00023082"/>
    </source>
</evidence>
<feature type="domain" description="RNA polymerase sigma factor 70 region 4 type 2" evidence="6">
    <location>
        <begin position="124"/>
        <end position="174"/>
    </location>
</feature>
<dbReference type="InterPro" id="IPR013324">
    <property type="entry name" value="RNA_pol_sigma_r3/r4-like"/>
</dbReference>
<dbReference type="PANTHER" id="PTHR43133:SF46">
    <property type="entry name" value="RNA POLYMERASE SIGMA-70 FACTOR ECF SUBFAMILY"/>
    <property type="match status" value="1"/>
</dbReference>
<dbReference type="GO" id="GO:0003677">
    <property type="term" value="F:DNA binding"/>
    <property type="evidence" value="ECO:0007669"/>
    <property type="project" value="InterPro"/>
</dbReference>
<dbReference type="NCBIfam" id="TIGR02937">
    <property type="entry name" value="sigma70-ECF"/>
    <property type="match status" value="1"/>
</dbReference>
<evidence type="ECO:0000313" key="7">
    <source>
        <dbReference type="EMBL" id="RKR82925.1"/>
    </source>
</evidence>
<dbReference type="InterPro" id="IPR014284">
    <property type="entry name" value="RNA_pol_sigma-70_dom"/>
</dbReference>
<dbReference type="OrthoDB" id="655312at2"/>
<evidence type="ECO:0000313" key="8">
    <source>
        <dbReference type="Proteomes" id="UP000268007"/>
    </source>
</evidence>
<comment type="caution">
    <text evidence="7">The sequence shown here is derived from an EMBL/GenBank/DDBJ whole genome shotgun (WGS) entry which is preliminary data.</text>
</comment>
<dbReference type="Gene3D" id="1.10.10.10">
    <property type="entry name" value="Winged helix-like DNA-binding domain superfamily/Winged helix DNA-binding domain"/>
    <property type="match status" value="1"/>
</dbReference>
<dbReference type="GO" id="GO:0016987">
    <property type="term" value="F:sigma factor activity"/>
    <property type="evidence" value="ECO:0007669"/>
    <property type="project" value="UniProtKB-KW"/>
</dbReference>
<dbReference type="InterPro" id="IPR007627">
    <property type="entry name" value="RNA_pol_sigma70_r2"/>
</dbReference>
<keyword evidence="8" id="KW-1185">Reference proteome</keyword>
<dbReference type="AlphaFoldDB" id="A0A495J1T6"/>